<evidence type="ECO:0000259" key="6">
    <source>
        <dbReference type="PROSITE" id="PS50928"/>
    </source>
</evidence>
<feature type="transmembrane region" description="Helical" evidence="5">
    <location>
        <begin position="244"/>
        <end position="264"/>
    </location>
</feature>
<feature type="domain" description="ABC transmembrane type-1" evidence="6">
    <location>
        <begin position="73"/>
        <end position="265"/>
    </location>
</feature>
<name>A0A7J3I8Y2_9CREN</name>
<dbReference type="AlphaFoldDB" id="A0A7J3I8Y2"/>
<comment type="similarity">
    <text evidence="5">Belongs to the binding-protein-dependent transport system permease family.</text>
</comment>
<evidence type="ECO:0000256" key="2">
    <source>
        <dbReference type="ARBA" id="ARBA00022692"/>
    </source>
</evidence>
<keyword evidence="2 5" id="KW-0812">Transmembrane</keyword>
<feature type="transmembrane region" description="Helical" evidence="5">
    <location>
        <begin position="12"/>
        <end position="32"/>
    </location>
</feature>
<gene>
    <name evidence="7" type="ORF">ENT87_05955</name>
    <name evidence="8" type="ORF">ENU30_00920</name>
</gene>
<dbReference type="InterPro" id="IPR000515">
    <property type="entry name" value="MetI-like"/>
</dbReference>
<evidence type="ECO:0000256" key="4">
    <source>
        <dbReference type="ARBA" id="ARBA00023136"/>
    </source>
</evidence>
<dbReference type="PANTHER" id="PTHR42729:SF1">
    <property type="entry name" value="OLIGO_DIPEPTIDE TRANSPORT, PERMEASE PROTEIN (DPPC-2)"/>
    <property type="match status" value="1"/>
</dbReference>
<dbReference type="Pfam" id="PF00528">
    <property type="entry name" value="BPD_transp_1"/>
    <property type="match status" value="1"/>
</dbReference>
<reference evidence="7" key="1">
    <citation type="journal article" date="2020" name="mSystems">
        <title>Genome- and Community-Level Interaction Insights into Carbon Utilization and Element Cycling Functions of Hydrothermarchaeota in Hydrothermal Sediment.</title>
        <authorList>
            <person name="Zhou Z."/>
            <person name="Liu Y."/>
            <person name="Xu W."/>
            <person name="Pan J."/>
            <person name="Luo Z.H."/>
            <person name="Li M."/>
        </authorList>
    </citation>
    <scope>NUCLEOTIDE SEQUENCE [LARGE SCALE GENOMIC DNA]</scope>
    <source>
        <strain evidence="7">SpSt-618</strain>
        <strain evidence="8">SpSt-657</strain>
    </source>
</reference>
<dbReference type="PROSITE" id="PS50928">
    <property type="entry name" value="ABC_TM1"/>
    <property type="match status" value="1"/>
</dbReference>
<dbReference type="EMBL" id="DTAI01000171">
    <property type="protein sequence ID" value="HGN37071.1"/>
    <property type="molecule type" value="Genomic_DNA"/>
</dbReference>
<sequence>MKLPSIFKDRSFLIPLSILLGIVVYIIVYPALFIRVDPTRWYVVPKGLPPSQDYPFGTTLTGQNIADLVPIALRNSIVIGGTTALTSIAIAVVLSMLVVLVRKGVTATMTFIDTMCTIPPLPVLIVLLYGWRDYITMPLIGLILSIFGWAWPSRALISILSSLRERTFIHTSYLSGLPTYLIMVKDFIPYILRYILIGFVNLSLWGIGMETTVAMFGAMRMDIPTIGTTLYWSMHFQAFILGLWWWYMIPTLFLIVFILSLYALGVKLDEYLTAGV</sequence>
<keyword evidence="5" id="KW-0813">Transport</keyword>
<protein>
    <submittedName>
        <fullName evidence="7">ABC transporter permease subunit</fullName>
    </submittedName>
</protein>
<feature type="transmembrane region" description="Helical" evidence="5">
    <location>
        <begin position="77"/>
        <end position="99"/>
    </location>
</feature>
<comment type="subcellular location">
    <subcellularLocation>
        <location evidence="5">Cell membrane</location>
        <topology evidence="5">Multi-pass membrane protein</topology>
    </subcellularLocation>
    <subcellularLocation>
        <location evidence="1">Membrane</location>
        <topology evidence="1">Multi-pass membrane protein</topology>
    </subcellularLocation>
</comment>
<dbReference type="SUPFAM" id="SSF161098">
    <property type="entry name" value="MetI-like"/>
    <property type="match status" value="1"/>
</dbReference>
<dbReference type="EMBL" id="DTBZ01000027">
    <property type="protein sequence ID" value="HGQ17532.1"/>
    <property type="molecule type" value="Genomic_DNA"/>
</dbReference>
<dbReference type="GO" id="GO:0055085">
    <property type="term" value="P:transmembrane transport"/>
    <property type="evidence" value="ECO:0007669"/>
    <property type="project" value="InterPro"/>
</dbReference>
<feature type="transmembrane region" description="Helical" evidence="5">
    <location>
        <begin position="137"/>
        <end position="157"/>
    </location>
</feature>
<dbReference type="GO" id="GO:0005886">
    <property type="term" value="C:plasma membrane"/>
    <property type="evidence" value="ECO:0007669"/>
    <property type="project" value="UniProtKB-SubCell"/>
</dbReference>
<evidence type="ECO:0000313" key="8">
    <source>
        <dbReference type="EMBL" id="HGQ17532.1"/>
    </source>
</evidence>
<evidence type="ECO:0000256" key="5">
    <source>
        <dbReference type="RuleBase" id="RU363032"/>
    </source>
</evidence>
<feature type="transmembrane region" description="Helical" evidence="5">
    <location>
        <begin position="111"/>
        <end position="131"/>
    </location>
</feature>
<keyword evidence="3 5" id="KW-1133">Transmembrane helix</keyword>
<dbReference type="CDD" id="cd06261">
    <property type="entry name" value="TM_PBP2"/>
    <property type="match status" value="1"/>
</dbReference>
<proteinExistence type="inferred from homology"/>
<dbReference type="PANTHER" id="PTHR42729">
    <property type="entry name" value="OLIGO/DIPEPTIDE TRANSPORT, PERMEASE PROTEIN (DPPC-2)"/>
    <property type="match status" value="1"/>
</dbReference>
<feature type="transmembrane region" description="Helical" evidence="5">
    <location>
        <begin position="190"/>
        <end position="207"/>
    </location>
</feature>
<evidence type="ECO:0000313" key="7">
    <source>
        <dbReference type="EMBL" id="HGN37071.1"/>
    </source>
</evidence>
<organism evidence="7">
    <name type="scientific">Ignisphaera aggregans</name>
    <dbReference type="NCBI Taxonomy" id="334771"/>
    <lineage>
        <taxon>Archaea</taxon>
        <taxon>Thermoproteota</taxon>
        <taxon>Thermoprotei</taxon>
        <taxon>Desulfurococcales</taxon>
        <taxon>Desulfurococcaceae</taxon>
        <taxon>Ignisphaera</taxon>
    </lineage>
</organism>
<dbReference type="InterPro" id="IPR035906">
    <property type="entry name" value="MetI-like_sf"/>
</dbReference>
<keyword evidence="4 5" id="KW-0472">Membrane</keyword>
<evidence type="ECO:0000256" key="1">
    <source>
        <dbReference type="ARBA" id="ARBA00004141"/>
    </source>
</evidence>
<evidence type="ECO:0000256" key="3">
    <source>
        <dbReference type="ARBA" id="ARBA00022989"/>
    </source>
</evidence>
<comment type="caution">
    <text evidence="7">The sequence shown here is derived from an EMBL/GenBank/DDBJ whole genome shotgun (WGS) entry which is preliminary data.</text>
</comment>
<accession>A0A7J3I8Y2</accession>